<gene>
    <name evidence="1" type="ORF">BFC17_11315</name>
</gene>
<dbReference type="SUPFAM" id="SSF88713">
    <property type="entry name" value="Glycoside hydrolase/deacetylase"/>
    <property type="match status" value="1"/>
</dbReference>
<dbReference type="Proteomes" id="UP000176037">
    <property type="component" value="Unassembled WGS sequence"/>
</dbReference>
<dbReference type="PANTHER" id="PTHR30292:SF0">
    <property type="entry name" value="5-OXOPROLINASE SUBUNIT A"/>
    <property type="match status" value="1"/>
</dbReference>
<comment type="caution">
    <text evidence="1">The sequence shown here is derived from an EMBL/GenBank/DDBJ whole genome shotgun (WGS) entry which is preliminary data.</text>
</comment>
<dbReference type="NCBIfam" id="NF003814">
    <property type="entry name" value="PRK05406.1-3"/>
    <property type="match status" value="1"/>
</dbReference>
<sequence>MMLNCDLGESYGAWNMPVDEQIMVHIDMANIACGFHGGDPLTLQKAIKLAIAHNVAIGAHPSYPDLVGFGRRSLAMADDELIACLHYQIAALDGMARAQGGEVEYIKPHGALYNDMMQKPALRRTVMQAIASCSVANVPLMIQAHPDHQQLSREAAEFGLVLLFEAFADRKYTPDGYLMPRREPGAVLNEEQAYEQATRLMDDGIIIASDYSVLHMPVDTLCVHGDSPGAVAMAESLRVALTKRKLTKVRPGINA</sequence>
<dbReference type="RefSeq" id="WP_070175098.1">
    <property type="nucleotide sequence ID" value="NZ_BMJR01000008.1"/>
</dbReference>
<evidence type="ECO:0000313" key="2">
    <source>
        <dbReference type="Proteomes" id="UP000176037"/>
    </source>
</evidence>
<dbReference type="Gene3D" id="3.20.20.370">
    <property type="entry name" value="Glycoside hydrolase/deacetylase"/>
    <property type="match status" value="1"/>
</dbReference>
<evidence type="ECO:0008006" key="3">
    <source>
        <dbReference type="Google" id="ProtNLM"/>
    </source>
</evidence>
<dbReference type="InterPro" id="IPR011330">
    <property type="entry name" value="Glyco_hydro/deAcase_b/a-brl"/>
</dbReference>
<protein>
    <recommendedName>
        <fullName evidence="3">Lactam utilization protein LamB</fullName>
    </recommendedName>
</protein>
<proteinExistence type="predicted"/>
<accession>A0A1E8FJR5</accession>
<dbReference type="STRING" id="1856405.BFC17_11315"/>
<dbReference type="InterPro" id="IPR005501">
    <property type="entry name" value="LamB/YcsF/PxpA-like"/>
</dbReference>
<evidence type="ECO:0000313" key="1">
    <source>
        <dbReference type="EMBL" id="OFI35858.1"/>
    </source>
</evidence>
<keyword evidence="2" id="KW-1185">Reference proteome</keyword>
<dbReference type="OrthoDB" id="9773478at2"/>
<dbReference type="CDD" id="cd10787">
    <property type="entry name" value="LamB_YcsF_like"/>
    <property type="match status" value="1"/>
</dbReference>
<dbReference type="NCBIfam" id="NF003816">
    <property type="entry name" value="PRK05406.1-5"/>
    <property type="match status" value="1"/>
</dbReference>
<dbReference type="PANTHER" id="PTHR30292">
    <property type="entry name" value="UNCHARACTERIZED PROTEIN YBGL-RELATED"/>
    <property type="match status" value="1"/>
</dbReference>
<dbReference type="AlphaFoldDB" id="A0A1E8FJR5"/>
<organism evidence="1 2">
    <name type="scientific">Alteromonas lipolytica</name>
    <dbReference type="NCBI Taxonomy" id="1856405"/>
    <lineage>
        <taxon>Bacteria</taxon>
        <taxon>Pseudomonadati</taxon>
        <taxon>Pseudomonadota</taxon>
        <taxon>Gammaproteobacteria</taxon>
        <taxon>Alteromonadales</taxon>
        <taxon>Alteromonadaceae</taxon>
        <taxon>Alteromonas/Salinimonas group</taxon>
        <taxon>Alteromonas</taxon>
    </lineage>
</organism>
<reference evidence="1 2" key="1">
    <citation type="submission" date="2016-09" db="EMBL/GenBank/DDBJ databases">
        <title>Alteromonas lipolytica, a new species isolated from sea water.</title>
        <authorList>
            <person name="Wu Y.-H."/>
            <person name="Cheng H."/>
            <person name="Xu X.-W."/>
        </authorList>
    </citation>
    <scope>NUCLEOTIDE SEQUENCE [LARGE SCALE GENOMIC DNA]</scope>
    <source>
        <strain evidence="1 2">JW12</strain>
    </source>
</reference>
<dbReference type="EMBL" id="MJIC01000006">
    <property type="protein sequence ID" value="OFI35858.1"/>
    <property type="molecule type" value="Genomic_DNA"/>
</dbReference>
<name>A0A1E8FJR5_9ALTE</name>
<dbReference type="GO" id="GO:0005975">
    <property type="term" value="P:carbohydrate metabolic process"/>
    <property type="evidence" value="ECO:0007669"/>
    <property type="project" value="InterPro"/>
</dbReference>
<dbReference type="Pfam" id="PF03746">
    <property type="entry name" value="LamB_YcsF"/>
    <property type="match status" value="1"/>
</dbReference>